<protein>
    <submittedName>
        <fullName evidence="1">Uncharacterized protein</fullName>
    </submittedName>
</protein>
<dbReference type="Proteomes" id="UP001243330">
    <property type="component" value="Unassembled WGS sequence"/>
</dbReference>
<reference evidence="1" key="1">
    <citation type="submission" date="2023-01" db="EMBL/GenBank/DDBJ databases">
        <title>Colletotrichum chrysophilum M932 genome sequence.</title>
        <authorList>
            <person name="Baroncelli R."/>
        </authorList>
    </citation>
    <scope>NUCLEOTIDE SEQUENCE</scope>
    <source>
        <strain evidence="1">M932</strain>
    </source>
</reference>
<gene>
    <name evidence="1" type="ORF">CCHR01_19957</name>
</gene>
<accession>A0AAD9E9X9</accession>
<name>A0AAD9E9X9_9PEZI</name>
<comment type="caution">
    <text evidence="1">The sequence shown here is derived from an EMBL/GenBank/DDBJ whole genome shotgun (WGS) entry which is preliminary data.</text>
</comment>
<dbReference type="EMBL" id="JAQOWY010001317">
    <property type="protein sequence ID" value="KAK1837421.1"/>
    <property type="molecule type" value="Genomic_DNA"/>
</dbReference>
<sequence>MATLRTSRRDGSRATFNVITVAREAMAASDEDLDSRRAPKPSAKARLNQTYQDMTENAIERATETACGGRQAATRAATLARARVKPVENDDKGLLLMIGKQIKELHAAVRIMFDAWKNSDTWNKNVEAELRLVTA</sequence>
<keyword evidence="2" id="KW-1185">Reference proteome</keyword>
<organism evidence="1 2">
    <name type="scientific">Colletotrichum chrysophilum</name>
    <dbReference type="NCBI Taxonomy" id="1836956"/>
    <lineage>
        <taxon>Eukaryota</taxon>
        <taxon>Fungi</taxon>
        <taxon>Dikarya</taxon>
        <taxon>Ascomycota</taxon>
        <taxon>Pezizomycotina</taxon>
        <taxon>Sordariomycetes</taxon>
        <taxon>Hypocreomycetidae</taxon>
        <taxon>Glomerellales</taxon>
        <taxon>Glomerellaceae</taxon>
        <taxon>Colletotrichum</taxon>
        <taxon>Colletotrichum gloeosporioides species complex</taxon>
    </lineage>
</organism>
<evidence type="ECO:0000313" key="2">
    <source>
        <dbReference type="Proteomes" id="UP001243330"/>
    </source>
</evidence>
<proteinExistence type="predicted"/>
<evidence type="ECO:0000313" key="1">
    <source>
        <dbReference type="EMBL" id="KAK1837421.1"/>
    </source>
</evidence>
<dbReference type="AlphaFoldDB" id="A0AAD9E9X9"/>